<dbReference type="Proteomes" id="UP000198461">
    <property type="component" value="Unassembled WGS sequence"/>
</dbReference>
<dbReference type="Gene3D" id="2.40.160.10">
    <property type="entry name" value="Porin"/>
    <property type="match status" value="1"/>
</dbReference>
<feature type="domain" description="Porin" evidence="3">
    <location>
        <begin position="203"/>
        <end position="356"/>
    </location>
</feature>
<keyword evidence="1" id="KW-0175">Coiled coil</keyword>
<feature type="coiled-coil region" evidence="1">
    <location>
        <begin position="21"/>
        <end position="48"/>
    </location>
</feature>
<dbReference type="RefSeq" id="WP_074201716.1">
    <property type="nucleotide sequence ID" value="NZ_FSRE01000003.1"/>
</dbReference>
<organism evidence="4 5">
    <name type="scientific">Sulfurivirga caldicuralii</name>
    <dbReference type="NCBI Taxonomy" id="364032"/>
    <lineage>
        <taxon>Bacteria</taxon>
        <taxon>Pseudomonadati</taxon>
        <taxon>Pseudomonadota</taxon>
        <taxon>Gammaproteobacteria</taxon>
        <taxon>Thiotrichales</taxon>
        <taxon>Piscirickettsiaceae</taxon>
        <taxon>Sulfurivirga</taxon>
    </lineage>
</organism>
<evidence type="ECO:0000313" key="5">
    <source>
        <dbReference type="Proteomes" id="UP000198461"/>
    </source>
</evidence>
<evidence type="ECO:0000313" key="4">
    <source>
        <dbReference type="EMBL" id="SIO10208.1"/>
    </source>
</evidence>
<protein>
    <submittedName>
        <fullName evidence="4">Phosphate-selective porin O and P</fullName>
    </submittedName>
</protein>
<feature type="signal peptide" evidence="2">
    <location>
        <begin position="1"/>
        <end position="22"/>
    </location>
</feature>
<keyword evidence="5" id="KW-1185">Reference proteome</keyword>
<dbReference type="EMBL" id="FSRE01000003">
    <property type="protein sequence ID" value="SIO10208.1"/>
    <property type="molecule type" value="Genomic_DNA"/>
</dbReference>
<evidence type="ECO:0000259" key="3">
    <source>
        <dbReference type="Pfam" id="PF13609"/>
    </source>
</evidence>
<keyword evidence="2" id="KW-0732">Signal</keyword>
<gene>
    <name evidence="4" type="ORF">SAMN05443662_1465</name>
</gene>
<feature type="chain" id="PRO_5012365031" evidence="2">
    <location>
        <begin position="23"/>
        <end position="367"/>
    </location>
</feature>
<dbReference type="STRING" id="364032.SAMN05443662_1465"/>
<sequence length="367" mass="41016">MKRTASATVAALLAAASLPGWAQNDLEKKQLEQRIQQLEEKVDALAATQVHPTTAPATSIGGYGELHYNNIEGKSPTFDFHRFVLFFNHTFSENLKLYSELELEHAISGDGQKGEVELEQAYLDWTLNDRVSLQGGVMLQPIGFLNETHEPDTFYGVERPIVEKDIIPTTWWGAGVGMKVRNSGTGQWQLMVTEGLYDPSGTQIRKARQKSAKTRSESLGYTLAYRVSPAPGVNLGVSLFYQNDITQGDRSKTNEAVSATLGEVHGQFEFGNATLKALYAQWRLSGTAARQANRDEQTGYYLEPSYKLTEKLGAFARYSNWYTDADDKKDRWDVGVNYWLHPRAVLKADYQSQKDNSGFNLGIGYSF</sequence>
<evidence type="ECO:0000256" key="2">
    <source>
        <dbReference type="SAM" id="SignalP"/>
    </source>
</evidence>
<dbReference type="GO" id="GO:0015288">
    <property type="term" value="F:porin activity"/>
    <property type="evidence" value="ECO:0007669"/>
    <property type="project" value="InterPro"/>
</dbReference>
<dbReference type="Pfam" id="PF13609">
    <property type="entry name" value="Porin_4"/>
    <property type="match status" value="1"/>
</dbReference>
<dbReference type="AlphaFoldDB" id="A0A1N6GRQ6"/>
<name>A0A1N6GRQ6_9GAMM</name>
<dbReference type="InterPro" id="IPR023614">
    <property type="entry name" value="Porin_dom_sf"/>
</dbReference>
<dbReference type="SUPFAM" id="SSF56935">
    <property type="entry name" value="Porins"/>
    <property type="match status" value="1"/>
</dbReference>
<proteinExistence type="predicted"/>
<evidence type="ECO:0000256" key="1">
    <source>
        <dbReference type="SAM" id="Coils"/>
    </source>
</evidence>
<dbReference type="GO" id="GO:0016020">
    <property type="term" value="C:membrane"/>
    <property type="evidence" value="ECO:0007669"/>
    <property type="project" value="InterPro"/>
</dbReference>
<reference evidence="4 5" key="1">
    <citation type="submission" date="2016-11" db="EMBL/GenBank/DDBJ databases">
        <authorList>
            <person name="Jaros S."/>
            <person name="Januszkiewicz K."/>
            <person name="Wedrychowicz H."/>
        </authorList>
    </citation>
    <scope>NUCLEOTIDE SEQUENCE [LARGE SCALE GENOMIC DNA]</scope>
    <source>
        <strain evidence="4 5">DSM 17737</strain>
    </source>
</reference>
<accession>A0A1N6GRQ6</accession>
<dbReference type="InterPro" id="IPR033900">
    <property type="entry name" value="Gram_neg_porin_domain"/>
</dbReference>
<dbReference type="OrthoDB" id="9768080at2"/>